<dbReference type="EMBL" id="PKKJ01000006">
    <property type="protein sequence ID" value="PKY66146.1"/>
    <property type="molecule type" value="Genomic_DNA"/>
</dbReference>
<name>A0A2I1I4T8_9ACTO</name>
<sequence>MRARAIALPPSPARRKRRAIVVGVALLALALALFGIHRLRMDAAYREALRLEELGEREGAYRAYSRLDGYADSAERLRGMIEADPALPHRSAKKGDLIEFGSFEQDGDAANGPEPIRWIVLDRIDGRLLLLSRDSLDAAPYHRVPFEPVTWERSDLRRWMNSDFLAAAFNESELSLIPTVEVPNAPQSATGTAAGPATKDRVFALSETEASIYISNAVERAALGSAALSAAVDNDDLPADEEGRADWWLRSPGTYDFTAQYVDREGVRHGSGAAADATYGVRPALWLDTSAGGAG</sequence>
<proteinExistence type="predicted"/>
<protein>
    <recommendedName>
        <fullName evidence="1">DUF6273 domain-containing protein</fullName>
    </recommendedName>
</protein>
<organism evidence="2 3">
    <name type="scientific">Schaalia turicensis</name>
    <dbReference type="NCBI Taxonomy" id="131111"/>
    <lineage>
        <taxon>Bacteria</taxon>
        <taxon>Bacillati</taxon>
        <taxon>Actinomycetota</taxon>
        <taxon>Actinomycetes</taxon>
        <taxon>Actinomycetales</taxon>
        <taxon>Actinomycetaceae</taxon>
        <taxon>Schaalia</taxon>
    </lineage>
</organism>
<feature type="domain" description="DUF6273" evidence="1">
    <location>
        <begin position="125"/>
        <end position="288"/>
    </location>
</feature>
<dbReference type="OrthoDB" id="384490at2"/>
<dbReference type="AlphaFoldDB" id="A0A2I1I4T8"/>
<evidence type="ECO:0000313" key="3">
    <source>
        <dbReference type="Proteomes" id="UP000234545"/>
    </source>
</evidence>
<dbReference type="InterPro" id="IPR046240">
    <property type="entry name" value="DUF6273"/>
</dbReference>
<evidence type="ECO:0000313" key="2">
    <source>
        <dbReference type="EMBL" id="PKY66146.1"/>
    </source>
</evidence>
<evidence type="ECO:0000259" key="1">
    <source>
        <dbReference type="Pfam" id="PF19789"/>
    </source>
</evidence>
<dbReference type="Pfam" id="PF19789">
    <property type="entry name" value="DUF6273"/>
    <property type="match status" value="1"/>
</dbReference>
<comment type="caution">
    <text evidence="2">The sequence shown here is derived from an EMBL/GenBank/DDBJ whole genome shotgun (WGS) entry which is preliminary data.</text>
</comment>
<gene>
    <name evidence="2" type="ORF">CYJ25_06110</name>
</gene>
<dbReference type="Proteomes" id="UP000234545">
    <property type="component" value="Unassembled WGS sequence"/>
</dbReference>
<accession>A0A2I1I4T8</accession>
<reference evidence="2 3" key="1">
    <citation type="submission" date="2017-12" db="EMBL/GenBank/DDBJ databases">
        <title>Phylogenetic diversity of female urinary microbiome.</title>
        <authorList>
            <person name="Thomas-White K."/>
            <person name="Wolfe A.J."/>
        </authorList>
    </citation>
    <scope>NUCLEOTIDE SEQUENCE [LARGE SCALE GENOMIC DNA]</scope>
    <source>
        <strain evidence="2 3">UMB0250</strain>
    </source>
</reference>